<dbReference type="SUPFAM" id="SSF57924">
    <property type="entry name" value="Inhibitor of apoptosis (IAP) repeat"/>
    <property type="match status" value="1"/>
</dbReference>
<feature type="compositionally biased region" description="Basic and acidic residues" evidence="1">
    <location>
        <begin position="1108"/>
        <end position="1124"/>
    </location>
</feature>
<evidence type="ECO:0000256" key="1">
    <source>
        <dbReference type="SAM" id="MobiDB-lite"/>
    </source>
</evidence>
<feature type="region of interest" description="Disordered" evidence="1">
    <location>
        <begin position="787"/>
        <end position="834"/>
    </location>
</feature>
<evidence type="ECO:0000313" key="2">
    <source>
        <dbReference type="Proteomes" id="UP000095280"/>
    </source>
</evidence>
<feature type="compositionally biased region" description="Polar residues" evidence="1">
    <location>
        <begin position="1086"/>
        <end position="1096"/>
    </location>
</feature>
<feature type="region of interest" description="Disordered" evidence="1">
    <location>
        <begin position="1062"/>
        <end position="1124"/>
    </location>
</feature>
<dbReference type="AlphaFoldDB" id="A0A1I8J0U2"/>
<protein>
    <submittedName>
        <fullName evidence="3">E3 ubiquitin-protein ligase</fullName>
    </submittedName>
</protein>
<keyword evidence="2" id="KW-1185">Reference proteome</keyword>
<proteinExistence type="predicted"/>
<feature type="region of interest" description="Disordered" evidence="1">
    <location>
        <begin position="1175"/>
        <end position="1194"/>
    </location>
</feature>
<evidence type="ECO:0000313" key="3">
    <source>
        <dbReference type="WBParaSite" id="maker-uti_cns_0045415-snap-gene-0.3-mRNA-1"/>
    </source>
</evidence>
<dbReference type="WBParaSite" id="maker-uti_cns_0045415-snap-gene-0.3-mRNA-1">
    <property type="protein sequence ID" value="maker-uti_cns_0045415-snap-gene-0.3-mRNA-1"/>
    <property type="gene ID" value="maker-uti_cns_0045415-snap-gene-0.3"/>
</dbReference>
<feature type="compositionally biased region" description="Low complexity" evidence="1">
    <location>
        <begin position="787"/>
        <end position="803"/>
    </location>
</feature>
<accession>A0A1I8J0U2</accession>
<feature type="compositionally biased region" description="Pro residues" evidence="1">
    <location>
        <begin position="504"/>
        <end position="514"/>
    </location>
</feature>
<organism evidence="2 3">
    <name type="scientific">Macrostomum lignano</name>
    <dbReference type="NCBI Taxonomy" id="282301"/>
    <lineage>
        <taxon>Eukaryota</taxon>
        <taxon>Metazoa</taxon>
        <taxon>Spiralia</taxon>
        <taxon>Lophotrochozoa</taxon>
        <taxon>Platyhelminthes</taxon>
        <taxon>Rhabditophora</taxon>
        <taxon>Macrostomorpha</taxon>
        <taxon>Macrostomida</taxon>
        <taxon>Macrostomidae</taxon>
        <taxon>Macrostomum</taxon>
    </lineage>
</organism>
<dbReference type="Proteomes" id="UP000095280">
    <property type="component" value="Unplaced"/>
</dbReference>
<feature type="compositionally biased region" description="Basic and acidic residues" evidence="1">
    <location>
        <begin position="804"/>
        <end position="834"/>
    </location>
</feature>
<sequence length="1218" mass="129965">MLLQQDRLTEFARHGLNGPEHIQCAKLGFFPLPSPDGGAIGYSTAMVACFSCGFECKLSSVKHRILGSFNRLHCPLQAARCPKQQPMRQELLGVGPSDFPSPMQLAQLLTFIQSNCGTVLTEMFPPDAVLLCAATMLVTERRSLLSLQPGYLVERLQASDWNRQSLWQFPVLDEASTFTGDFINLISAGPGAVDPRDVQGIGYLISEAVGSISESAVSIKLMGVLTNSISVKPVVFHRISVFIELHRYCSSRHIDTYLLDCTLLNLLSQLFKGSAVSVNLNSMTSILLLWLNAVYQTSFLEKDRLASFLIYFPALNQEFENLAALGFFAVSSHEIVCFACGLRCKISRLLQPRPGILNNPICPLQAARLYCGGGSGDRELGLPIPELRCLRPTIWLRFVDLKAISDALRAAPSRTASSFYSKDAVLFLLTELTVQDGADVRNVPVSALVRRLFSARDGSYPFSNDAANEGKFAGAFQQLVAAAGNGEGFSPPGQEPVDEIGNLLPPPPPPPPPQQQHENFGPLVTSSPANSTAAPAVLVSTRRLGDSSDTIFQVAHPECRLKLLDADADAESSSAKEAAAEPALVYLCQVGSPPRYWLSRCTADQLAAEFARLNPRLEAPVGRVRAAILAGLASPAADLRLLSPSLLQLSGRLSEHAAGTEFRWQFRLRPAGPDAVDALLVRPLAAAAAATEAEAADLRDRLGRLGRAAAQLASDNGLRCPRHLADLVADADKMAAAAGAGGPGGGVGSIAAVAEAAGERWQERLARAVAAAELAAAATADGAVSAATSPAKESGDAAPAAAKPARDERLLLRVEDPAERQRREEAKRKLEAEREAGTKNVGRLGVGQPVARALAAAKAKGFKQLLAGPPVRVEVVRLRASEHMPAAPSAWITGVPAGSCEGGRREFSLLGFPCKKYSWGFPAYGVAANLDLGIGHPGSERGQTGQPHSFVKEGPMEGHLPDGCHVGLSGGAEDLGGLGPEPVGQVRVLDSIVEGPEQQVAGGVEPANHVGDHIGSESLGILGVQLDGQIAEGLVNVRVELNGRASAYVMYDLERGPNAYKYKWSGTDPEPTIPPEGEELRRGSHSRTSWTKTRSVVATPAGTRHRRNSDPDFRDKSDDRPDRQIKTATCSSGRLALSGSTVTRRIALMARPMQKRDSGIRSPLAAMARSFSISSSAHSSSTGKVRPTASCEKARSKVFRRVRPSSPLAYWMDFGPEN</sequence>
<feature type="region of interest" description="Disordered" evidence="1">
    <location>
        <begin position="485"/>
        <end position="529"/>
    </location>
</feature>
<name>A0A1I8J0U2_9PLAT</name>
<reference evidence="3" key="1">
    <citation type="submission" date="2016-11" db="UniProtKB">
        <authorList>
            <consortium name="WormBaseParasite"/>
        </authorList>
    </citation>
    <scope>IDENTIFICATION</scope>
</reference>